<reference evidence="1 2" key="1">
    <citation type="journal article" date="2016" name="Proc. Natl. Acad. Sci. U.S.A.">
        <title>Comparative genomics of biotechnologically important yeasts.</title>
        <authorList>
            <person name="Riley R."/>
            <person name="Haridas S."/>
            <person name="Wolfe K.H."/>
            <person name="Lopes M.R."/>
            <person name="Hittinger C.T."/>
            <person name="Goeker M."/>
            <person name="Salamov A.A."/>
            <person name="Wisecaver J.H."/>
            <person name="Long T.M."/>
            <person name="Calvey C.H."/>
            <person name="Aerts A.L."/>
            <person name="Barry K.W."/>
            <person name="Choi C."/>
            <person name="Clum A."/>
            <person name="Coughlan A.Y."/>
            <person name="Deshpande S."/>
            <person name="Douglass A.P."/>
            <person name="Hanson S.J."/>
            <person name="Klenk H.-P."/>
            <person name="LaButti K.M."/>
            <person name="Lapidus A."/>
            <person name="Lindquist E.A."/>
            <person name="Lipzen A.M."/>
            <person name="Meier-Kolthoff J.P."/>
            <person name="Ohm R.A."/>
            <person name="Otillar R.P."/>
            <person name="Pangilinan J.L."/>
            <person name="Peng Y."/>
            <person name="Rokas A."/>
            <person name="Rosa C.A."/>
            <person name="Scheuner C."/>
            <person name="Sibirny A.A."/>
            <person name="Slot J.C."/>
            <person name="Stielow J.B."/>
            <person name="Sun H."/>
            <person name="Kurtzman C.P."/>
            <person name="Blackwell M."/>
            <person name="Grigoriev I.V."/>
            <person name="Jeffries T.W."/>
        </authorList>
    </citation>
    <scope>NUCLEOTIDE SEQUENCE [LARGE SCALE GENOMIC DNA]</scope>
    <source>
        <strain evidence="2">ATCC 18201 / CBS 1600 / BCRC 20928 / JCM 3617 / NBRC 0987 / NRRL Y-1542</strain>
    </source>
</reference>
<protein>
    <submittedName>
        <fullName evidence="1">p-loop containing nucleoside triphosphate hydrolase protein</fullName>
    </submittedName>
</protein>
<sequence length="284" mass="32750">MTALQIAADFLEPIVKKWDFEAKPLILSVSGPQGSGKSYLSSKLIEHLTSEYPKLRSITISIDDMYVVNAEQEKIAKENPTNPLVRGRGLPGTHDVEMTFKVLTQLDNKEVGFTIPTYDKSAHGGAGDRAPPSQWTKIDEPVDIVVLEGWFNGYTPINDGREIERRREASPLLQQYNLDDLYNLDILLDQYIKIWGFINYDIFFDTDDVNNVYEWRKEQEHELIEKKGSGMSDAELKDFIDRYMVVYDLYYEDFVQYGVPSLPKNSHLRLKLNLKREIVESNIF</sequence>
<evidence type="ECO:0000313" key="1">
    <source>
        <dbReference type="EMBL" id="ODV75511.1"/>
    </source>
</evidence>
<keyword evidence="1" id="KW-0378">Hydrolase</keyword>
<keyword evidence="2" id="KW-1185">Reference proteome</keyword>
<organism evidence="1 2">
    <name type="scientific">Cyberlindnera jadinii (strain ATCC 18201 / CBS 1600 / BCRC 20928 / JCM 3617 / NBRC 0987 / NRRL Y-1542)</name>
    <name type="common">Torula yeast</name>
    <name type="synonym">Candida utilis</name>
    <dbReference type="NCBI Taxonomy" id="983966"/>
    <lineage>
        <taxon>Eukaryota</taxon>
        <taxon>Fungi</taxon>
        <taxon>Dikarya</taxon>
        <taxon>Ascomycota</taxon>
        <taxon>Saccharomycotina</taxon>
        <taxon>Saccharomycetes</taxon>
        <taxon>Phaffomycetales</taxon>
        <taxon>Phaffomycetaceae</taxon>
        <taxon>Cyberlindnera</taxon>
    </lineage>
</organism>
<accession>A0A1E4S7L5</accession>
<dbReference type="Gene3D" id="3.40.50.300">
    <property type="entry name" value="P-loop containing nucleotide triphosphate hydrolases"/>
    <property type="match status" value="1"/>
</dbReference>
<dbReference type="GO" id="GO:0016787">
    <property type="term" value="F:hydrolase activity"/>
    <property type="evidence" value="ECO:0007669"/>
    <property type="project" value="UniProtKB-KW"/>
</dbReference>
<dbReference type="InterPro" id="IPR027417">
    <property type="entry name" value="P-loop_NTPase"/>
</dbReference>
<dbReference type="GeneID" id="30986914"/>
<dbReference type="Proteomes" id="UP000094389">
    <property type="component" value="Unassembled WGS sequence"/>
</dbReference>
<proteinExistence type="predicted"/>
<dbReference type="RefSeq" id="XP_020072550.1">
    <property type="nucleotide sequence ID" value="XM_020212518.1"/>
</dbReference>
<dbReference type="EMBL" id="KV453926">
    <property type="protein sequence ID" value="ODV75511.1"/>
    <property type="molecule type" value="Genomic_DNA"/>
</dbReference>
<dbReference type="AlphaFoldDB" id="A0A1E4S7L5"/>
<gene>
    <name evidence="1" type="ORF">CYBJADRAFT_124031</name>
</gene>
<dbReference type="PANTHER" id="PTHR10285">
    <property type="entry name" value="URIDINE KINASE"/>
    <property type="match status" value="1"/>
</dbReference>
<dbReference type="STRING" id="983966.A0A1E4S7L5"/>
<name>A0A1E4S7L5_CYBJN</name>
<dbReference type="SUPFAM" id="SSF52540">
    <property type="entry name" value="P-loop containing nucleoside triphosphate hydrolases"/>
    <property type="match status" value="1"/>
</dbReference>
<dbReference type="OMA" id="FWRSLHP"/>
<dbReference type="OrthoDB" id="347435at2759"/>
<evidence type="ECO:0000313" key="2">
    <source>
        <dbReference type="Proteomes" id="UP000094389"/>
    </source>
</evidence>